<dbReference type="AlphaFoldDB" id="X0XBS2"/>
<sequence>NAWQNNQREYNHLKHLRKSVKNKQIINKKIVFNVVRSTKSQIDRELFIALLLSLNGAKCYVLLDDGILSLNDIYQDVNLPNLRVLKKYKLNIYPYFHMIPKNYFQKIVNKIHLRKALKTYKNPNLKILHYSRIIDKKNLDIKSWRELKEHAKSSTIRFFRTSELDYNDEYVKYYFKVALMNSILSRSVGKFVLKEIKPDYFFTSHGIYSTWAPAYHFLKNNGIKTIVYSEIHGHSLNTSEIYTSSNANTF</sequence>
<name>X0XBS2_9ZZZZ</name>
<dbReference type="EMBL" id="BARS01043548">
    <property type="protein sequence ID" value="GAG40510.1"/>
    <property type="molecule type" value="Genomic_DNA"/>
</dbReference>
<feature type="non-terminal residue" evidence="1">
    <location>
        <position position="250"/>
    </location>
</feature>
<comment type="caution">
    <text evidence="1">The sequence shown here is derived from an EMBL/GenBank/DDBJ whole genome shotgun (WGS) entry which is preliminary data.</text>
</comment>
<protein>
    <submittedName>
        <fullName evidence="1">Uncharacterized protein</fullName>
    </submittedName>
</protein>
<proteinExistence type="predicted"/>
<gene>
    <name evidence="1" type="ORF">S01H1_65917</name>
</gene>
<evidence type="ECO:0000313" key="1">
    <source>
        <dbReference type="EMBL" id="GAG40510.1"/>
    </source>
</evidence>
<reference evidence="1" key="1">
    <citation type="journal article" date="2014" name="Front. Microbiol.">
        <title>High frequency of phylogenetically diverse reductive dehalogenase-homologous genes in deep subseafloor sedimentary metagenomes.</title>
        <authorList>
            <person name="Kawai M."/>
            <person name="Futagami T."/>
            <person name="Toyoda A."/>
            <person name="Takaki Y."/>
            <person name="Nishi S."/>
            <person name="Hori S."/>
            <person name="Arai W."/>
            <person name="Tsubouchi T."/>
            <person name="Morono Y."/>
            <person name="Uchiyama I."/>
            <person name="Ito T."/>
            <person name="Fujiyama A."/>
            <person name="Inagaki F."/>
            <person name="Takami H."/>
        </authorList>
    </citation>
    <scope>NUCLEOTIDE SEQUENCE</scope>
    <source>
        <strain evidence="1">Expedition CK06-06</strain>
    </source>
</reference>
<organism evidence="1">
    <name type="scientific">marine sediment metagenome</name>
    <dbReference type="NCBI Taxonomy" id="412755"/>
    <lineage>
        <taxon>unclassified sequences</taxon>
        <taxon>metagenomes</taxon>
        <taxon>ecological metagenomes</taxon>
    </lineage>
</organism>
<feature type="non-terminal residue" evidence="1">
    <location>
        <position position="1"/>
    </location>
</feature>
<accession>X0XBS2</accession>